<evidence type="ECO:0000313" key="1">
    <source>
        <dbReference type="EMBL" id="GJT35376.1"/>
    </source>
</evidence>
<accession>A0ABQ5D7W2</accession>
<proteinExistence type="predicted"/>
<sequence length="197" mass="22598">MEDCNISLLVPSCFVIFDLEPLSLSFDFIFTSEISKSLSFSLEHLCRLLILCLDQHAYTLHHLESLLTISLDRLDILKEDLLVYEHVVMNPTSAGMRPLHLHLYMNPEIKQLAIKRIDEYGFIQRISLTGFPTQSVGSSNTYVLDLPCLLVLITGTSQSRQHGKSESDSYYLFDRVVNSFYWNKFDSHRISPSFLSS</sequence>
<evidence type="ECO:0008006" key="3">
    <source>
        <dbReference type="Google" id="ProtNLM"/>
    </source>
</evidence>
<protein>
    <recommendedName>
        <fullName evidence="3">Maturase K</fullName>
    </recommendedName>
</protein>
<comment type="caution">
    <text evidence="1">The sequence shown here is derived from an EMBL/GenBank/DDBJ whole genome shotgun (WGS) entry which is preliminary data.</text>
</comment>
<keyword evidence="2" id="KW-1185">Reference proteome</keyword>
<evidence type="ECO:0000313" key="2">
    <source>
        <dbReference type="Proteomes" id="UP001151760"/>
    </source>
</evidence>
<dbReference type="Proteomes" id="UP001151760">
    <property type="component" value="Unassembled WGS sequence"/>
</dbReference>
<reference evidence="1" key="1">
    <citation type="journal article" date="2022" name="Int. J. Mol. Sci.">
        <title>Draft Genome of Tanacetum Coccineum: Genomic Comparison of Closely Related Tanacetum-Family Plants.</title>
        <authorList>
            <person name="Yamashiro T."/>
            <person name="Shiraishi A."/>
            <person name="Nakayama K."/>
            <person name="Satake H."/>
        </authorList>
    </citation>
    <scope>NUCLEOTIDE SEQUENCE</scope>
</reference>
<organism evidence="1 2">
    <name type="scientific">Tanacetum coccineum</name>
    <dbReference type="NCBI Taxonomy" id="301880"/>
    <lineage>
        <taxon>Eukaryota</taxon>
        <taxon>Viridiplantae</taxon>
        <taxon>Streptophyta</taxon>
        <taxon>Embryophyta</taxon>
        <taxon>Tracheophyta</taxon>
        <taxon>Spermatophyta</taxon>
        <taxon>Magnoliopsida</taxon>
        <taxon>eudicotyledons</taxon>
        <taxon>Gunneridae</taxon>
        <taxon>Pentapetalae</taxon>
        <taxon>asterids</taxon>
        <taxon>campanulids</taxon>
        <taxon>Asterales</taxon>
        <taxon>Asteraceae</taxon>
        <taxon>Asteroideae</taxon>
        <taxon>Anthemideae</taxon>
        <taxon>Anthemidinae</taxon>
        <taxon>Tanacetum</taxon>
    </lineage>
</organism>
<name>A0ABQ5D7W2_9ASTR</name>
<gene>
    <name evidence="1" type="ORF">Tco_0925795</name>
</gene>
<dbReference type="EMBL" id="BQNB010015045">
    <property type="protein sequence ID" value="GJT35376.1"/>
    <property type="molecule type" value="Genomic_DNA"/>
</dbReference>
<reference evidence="1" key="2">
    <citation type="submission" date="2022-01" db="EMBL/GenBank/DDBJ databases">
        <authorList>
            <person name="Yamashiro T."/>
            <person name="Shiraishi A."/>
            <person name="Satake H."/>
            <person name="Nakayama K."/>
        </authorList>
    </citation>
    <scope>NUCLEOTIDE SEQUENCE</scope>
</reference>